<comment type="caution">
    <text evidence="1">The sequence shown here is derived from an EMBL/GenBank/DDBJ whole genome shotgun (WGS) entry which is preliminary data.</text>
</comment>
<evidence type="ECO:0000313" key="2">
    <source>
        <dbReference type="Proteomes" id="UP000191933"/>
    </source>
</evidence>
<proteinExistence type="predicted"/>
<gene>
    <name evidence="1" type="ORF">AGR2A_Cc110139</name>
</gene>
<sequence length="45" mass="4841">MMMINRYAGKIVYAIGMAVSTRFACSTCAINGSFGRNMFAVIQGS</sequence>
<evidence type="ECO:0000313" key="1">
    <source>
        <dbReference type="EMBL" id="CUW86649.1"/>
    </source>
</evidence>
<dbReference type="AlphaFoldDB" id="A0A9W5AYW0"/>
<accession>A0A9W5AYW0</accession>
<dbReference type="EMBL" id="FBVY01000003">
    <property type="protein sequence ID" value="CUW86649.1"/>
    <property type="molecule type" value="Genomic_DNA"/>
</dbReference>
<name>A0A9W5AYW0_9HYPH</name>
<dbReference type="Proteomes" id="UP000191933">
    <property type="component" value="Unassembled WGS sequence"/>
</dbReference>
<organism evidence="1 2">
    <name type="scientific">Agrobacterium genomosp. 2 str. CFBP 5494</name>
    <dbReference type="NCBI Taxonomy" id="1183436"/>
    <lineage>
        <taxon>Bacteria</taxon>
        <taxon>Pseudomonadati</taxon>
        <taxon>Pseudomonadota</taxon>
        <taxon>Alphaproteobacteria</taxon>
        <taxon>Hyphomicrobiales</taxon>
        <taxon>Rhizobiaceae</taxon>
        <taxon>Rhizobium/Agrobacterium group</taxon>
        <taxon>Agrobacterium</taxon>
        <taxon>Agrobacterium tumefaciens complex</taxon>
    </lineage>
</organism>
<reference evidence="1 2" key="1">
    <citation type="submission" date="2016-01" db="EMBL/GenBank/DDBJ databases">
        <authorList>
            <person name="Regsiter A."/>
            <person name="william w."/>
        </authorList>
    </citation>
    <scope>NUCLEOTIDE SEQUENCE [LARGE SCALE GENOMIC DNA]</scope>
    <source>
        <strain evidence="1 2">CFBP 5494</strain>
    </source>
</reference>
<keyword evidence="2" id="KW-1185">Reference proteome</keyword>
<protein>
    <submittedName>
        <fullName evidence="1">Uncharacterized protein</fullName>
    </submittedName>
</protein>